<gene>
    <name evidence="3" type="ORF">CE91St3_32490</name>
</gene>
<dbReference type="InterPro" id="IPR011990">
    <property type="entry name" value="TPR-like_helical_dom_sf"/>
</dbReference>
<reference evidence="3" key="1">
    <citation type="submission" date="2022-01" db="EMBL/GenBank/DDBJ databases">
        <title>Novel bile acid biosynthetic pathways are enriched in the microbiome of centenarians.</title>
        <authorList>
            <person name="Sato Y."/>
            <person name="Atarashi K."/>
            <person name="Plichta R.D."/>
            <person name="Arai Y."/>
            <person name="Sasajima S."/>
            <person name="Kearney M.S."/>
            <person name="Suda W."/>
            <person name="Takeshita K."/>
            <person name="Sasaki T."/>
            <person name="Okamoto S."/>
            <person name="Skelly N.A."/>
            <person name="Okamura Y."/>
            <person name="Vlamakis H."/>
            <person name="Li Y."/>
            <person name="Tanoue T."/>
            <person name="Takei H."/>
            <person name="Nittono H."/>
            <person name="Narushima S."/>
            <person name="Irie J."/>
            <person name="Itoh H."/>
            <person name="Moriya K."/>
            <person name="Sugiura Y."/>
            <person name="Suematsu M."/>
            <person name="Moritoki N."/>
            <person name="Shibata S."/>
            <person name="Littman R.D."/>
            <person name="Fischbach A.M."/>
            <person name="Uwamino Y."/>
            <person name="Inoue T."/>
            <person name="Honda A."/>
            <person name="Hattori M."/>
            <person name="Murai T."/>
            <person name="Xavier J.R."/>
            <person name="Hirose N."/>
            <person name="Honda K."/>
        </authorList>
    </citation>
    <scope>NUCLEOTIDE SEQUENCE</scope>
    <source>
        <strain evidence="3">CE91-St3</strain>
    </source>
</reference>
<dbReference type="AlphaFoldDB" id="A0AA37NS92"/>
<evidence type="ECO:0000259" key="2">
    <source>
        <dbReference type="Pfam" id="PF12770"/>
    </source>
</evidence>
<dbReference type="Pfam" id="PF12770">
    <property type="entry name" value="CHAT"/>
    <property type="match status" value="1"/>
</dbReference>
<dbReference type="EMBL" id="BQNZ01000003">
    <property type="protein sequence ID" value="GKH73386.1"/>
    <property type="molecule type" value="Genomic_DNA"/>
</dbReference>
<dbReference type="PANTHER" id="PTHR10098:SF108">
    <property type="entry name" value="TETRATRICOPEPTIDE REPEAT PROTEIN 28"/>
    <property type="match status" value="1"/>
</dbReference>
<name>A0AA37NS92_9BACT</name>
<dbReference type="PANTHER" id="PTHR10098">
    <property type="entry name" value="RAPSYN-RELATED"/>
    <property type="match status" value="1"/>
</dbReference>
<comment type="caution">
    <text evidence="3">The sequence shown here is derived from an EMBL/GenBank/DDBJ whole genome shotgun (WGS) entry which is preliminary data.</text>
</comment>
<dbReference type="InterPro" id="IPR024983">
    <property type="entry name" value="CHAT_dom"/>
</dbReference>
<dbReference type="InterPro" id="IPR019734">
    <property type="entry name" value="TPR_rpt"/>
</dbReference>
<proteinExistence type="predicted"/>
<sequence>MKRSFSIIRSYESDGQFERAIEEGEKLLVECEKNYPELSPRLYDILSHAYSSMTDFDSAIEYADKAIEKAKLYSDYSFEDILLLKQNKLSSLTNNYDFEAAMPLVAEIELAIKNNELPRDSYFYAYAQLSSTYGQFGMLEQSYNFFQLAESYSDQIPVNTKIYFLLDMSSDAPNNFVRKSCIDKAWNLYQTLQTKDDNLLVHLYRFHGDYYSGVRDYQKAMESYVKALNIYEETGNFDMFSLTLMENAAEVLRTIGNYDESIVLNEKVVEIRRNIYGNVNHPLYWNSLHQLFYDYIYARQFPKADTVYKELGRITKNRNDKESRMLFLYNGADLASAKGEYKKADNLYQKCWEYFKDSGKLDYYQRSLLYKMVDMYARSNSDKYRIWSAKKYDVYKEEILNDFIGLNDAERSNWIYYIEELSSHMIRYCNLGDKALAAESSLFFKGLLYKTGSVIRSMVESNPEAQELYVKLKEQKNWLNALMNTGDSVRIAALRNEIGELERKLNNDFVEFKQFRKEMDVSWTEVKNGLSDKQLLIDFVSYEDSTGVWYRAFVYSKKTNEPIYVELFNEKELSAFIQHRPEEVYQSADFYQLVWSKLLPFTDGYTDVYFSPVGLLHKVAIENHSMMMEYQRTNQVRFHRVPVLTDLNCSSGLKLNHVVAFGDIDYSQQLQDNLYSATNLRGNHWGALPGTAREMEIVGNCLSGKPDSDVAIYTKDKATERQFMDYDGKEVNLFHFATHGFYYDDLDRKSNHEYMRRMSRLYDSFSGLLMSGANRGWENSEIGVNLDDGILTYDEIANCKFKDLEVVVLSACDTGLGDVNYDGVWGLQRAFKLAGATNLIVSLCKIDDSAAEQFMTHFYEGVAAGNSVYQAFDSARDQMKQAYPDEPLFWSSFILVE</sequence>
<feature type="domain" description="CHAT" evidence="2">
    <location>
        <begin position="659"/>
        <end position="896"/>
    </location>
</feature>
<evidence type="ECO:0000313" key="4">
    <source>
        <dbReference type="Proteomes" id="UP001055114"/>
    </source>
</evidence>
<dbReference type="RefSeq" id="WP_075965612.1">
    <property type="nucleotide sequence ID" value="NZ_BQNZ01000003.1"/>
</dbReference>
<dbReference type="Pfam" id="PF13374">
    <property type="entry name" value="TPR_10"/>
    <property type="match status" value="1"/>
</dbReference>
<accession>A0AA37NS92</accession>
<keyword evidence="1" id="KW-0802">TPR repeat</keyword>
<dbReference type="Proteomes" id="UP001055114">
    <property type="component" value="Unassembled WGS sequence"/>
</dbReference>
<dbReference type="PROSITE" id="PS50005">
    <property type="entry name" value="TPR"/>
    <property type="match status" value="1"/>
</dbReference>
<evidence type="ECO:0000256" key="1">
    <source>
        <dbReference type="PROSITE-ProRule" id="PRU00339"/>
    </source>
</evidence>
<evidence type="ECO:0000313" key="3">
    <source>
        <dbReference type="EMBL" id="GKH73386.1"/>
    </source>
</evidence>
<dbReference type="SUPFAM" id="SSF48452">
    <property type="entry name" value="TPR-like"/>
    <property type="match status" value="1"/>
</dbReference>
<dbReference type="SUPFAM" id="SSF81901">
    <property type="entry name" value="HCP-like"/>
    <property type="match status" value="1"/>
</dbReference>
<protein>
    <recommendedName>
        <fullName evidence="2">CHAT domain-containing protein</fullName>
    </recommendedName>
</protein>
<feature type="repeat" description="TPR" evidence="1">
    <location>
        <begin position="201"/>
        <end position="234"/>
    </location>
</feature>
<organism evidence="3 4">
    <name type="scientific">Parabacteroides merdae</name>
    <dbReference type="NCBI Taxonomy" id="46503"/>
    <lineage>
        <taxon>Bacteria</taxon>
        <taxon>Pseudomonadati</taxon>
        <taxon>Bacteroidota</taxon>
        <taxon>Bacteroidia</taxon>
        <taxon>Bacteroidales</taxon>
        <taxon>Tannerellaceae</taxon>
        <taxon>Parabacteroides</taxon>
    </lineage>
</organism>
<dbReference type="Gene3D" id="1.25.40.10">
    <property type="entry name" value="Tetratricopeptide repeat domain"/>
    <property type="match status" value="2"/>
</dbReference>
<dbReference type="Pfam" id="PF13181">
    <property type="entry name" value="TPR_8"/>
    <property type="match status" value="1"/>
</dbReference>